<keyword evidence="2" id="KW-1185">Reference proteome</keyword>
<dbReference type="RefSeq" id="WP_155306983.1">
    <property type="nucleotide sequence ID" value="NZ_AP021875.1"/>
</dbReference>
<dbReference type="KEGG" id="dwd:DSCW_57560"/>
<dbReference type="Proteomes" id="UP000427769">
    <property type="component" value="Chromosome"/>
</dbReference>
<accession>A0A5K7ZDS4</accession>
<evidence type="ECO:0000313" key="1">
    <source>
        <dbReference type="EMBL" id="BBO78339.1"/>
    </source>
</evidence>
<protein>
    <submittedName>
        <fullName evidence="1">Uncharacterized protein</fullName>
    </submittedName>
</protein>
<sequence length="157" mass="17630">MVQWNMPVEPDELLYALKVGNAAALNQMPLKHTPGEGLEIVDEETGHIQTVHFADNAVNRFGVAIAHEFDNMGSKFFSLMTRIGALMRLLEDDRAKPYVQLEGEFTKIRNAMIETMASFPISPEGFLDVDRFFSHLEKSGDKRTCQAGKTRDSRLNG</sequence>
<dbReference type="OrthoDB" id="5418654at2"/>
<gene>
    <name evidence="1" type="ORF">DSCW_57560</name>
</gene>
<dbReference type="EMBL" id="AP021875">
    <property type="protein sequence ID" value="BBO78339.1"/>
    <property type="molecule type" value="Genomic_DNA"/>
</dbReference>
<dbReference type="AlphaFoldDB" id="A0A5K7ZDS4"/>
<evidence type="ECO:0000313" key="2">
    <source>
        <dbReference type="Proteomes" id="UP000427769"/>
    </source>
</evidence>
<reference evidence="1 2" key="1">
    <citation type="submission" date="2019-11" db="EMBL/GenBank/DDBJ databases">
        <title>Comparative genomics of hydrocarbon-degrading Desulfosarcina strains.</title>
        <authorList>
            <person name="Watanabe M."/>
            <person name="Kojima H."/>
            <person name="Fukui M."/>
        </authorList>
    </citation>
    <scope>NUCLEOTIDE SEQUENCE [LARGE SCALE GENOMIC DNA]</scope>
    <source>
        <strain evidence="1 2">PP31</strain>
    </source>
</reference>
<name>A0A5K7ZDS4_9BACT</name>
<organism evidence="1 2">
    <name type="scientific">Desulfosarcina widdelii</name>
    <dbReference type="NCBI Taxonomy" id="947919"/>
    <lineage>
        <taxon>Bacteria</taxon>
        <taxon>Pseudomonadati</taxon>
        <taxon>Thermodesulfobacteriota</taxon>
        <taxon>Desulfobacteria</taxon>
        <taxon>Desulfobacterales</taxon>
        <taxon>Desulfosarcinaceae</taxon>
        <taxon>Desulfosarcina</taxon>
    </lineage>
</organism>
<proteinExistence type="predicted"/>